<proteinExistence type="predicted"/>
<evidence type="ECO:0000313" key="1">
    <source>
        <dbReference type="EMBL" id="QHD67423.1"/>
    </source>
</evidence>
<dbReference type="EMBL" id="CP047218">
    <property type="protein sequence ID" value="QHD67423.1"/>
    <property type="molecule type" value="Genomic_DNA"/>
</dbReference>
<gene>
    <name evidence="1" type="ORF">GS397_10410</name>
</gene>
<dbReference type="Proteomes" id="UP000464086">
    <property type="component" value="Chromosome"/>
</dbReference>
<dbReference type="RefSeq" id="WP_159366405.1">
    <property type="nucleotide sequence ID" value="NZ_CP047218.1"/>
</dbReference>
<protein>
    <submittedName>
        <fullName evidence="1">DUF3251 domain-containing protein</fullName>
    </submittedName>
</protein>
<accession>A0A6P1GGS7</accession>
<name>A0A6P1GGS7_SPHYA</name>
<evidence type="ECO:0000313" key="2">
    <source>
        <dbReference type="Proteomes" id="UP000464086"/>
    </source>
</evidence>
<dbReference type="InterPro" id="IPR037125">
    <property type="entry name" value="YajI-like_sf"/>
</dbReference>
<dbReference type="Gene3D" id="2.60.40.1620">
    <property type="entry name" value="Lipoprotein YajI-like"/>
    <property type="match status" value="1"/>
</dbReference>
<dbReference type="AlphaFoldDB" id="A0A6P1GGS7"/>
<reference evidence="1 2" key="1">
    <citation type="submission" date="2019-12" db="EMBL/GenBank/DDBJ databases">
        <title>Functional and genomic insights into the Sphingobium yanoikuyae YC-JY1, a bacterium efficiently degrading bisphenol A.</title>
        <authorList>
            <person name="Jia Y."/>
            <person name="Li X."/>
            <person name="Wang J."/>
            <person name="Eltoukhy A."/>
            <person name="Lamraoui I."/>
            <person name="Yan Y."/>
        </authorList>
    </citation>
    <scope>NUCLEOTIDE SEQUENCE [LARGE SCALE GENOMIC DNA]</scope>
    <source>
        <strain evidence="1 2">YC-JY1</strain>
    </source>
</reference>
<organism evidence="1 2">
    <name type="scientific">Sphingobium yanoikuyae</name>
    <name type="common">Sphingomonas yanoikuyae</name>
    <dbReference type="NCBI Taxonomy" id="13690"/>
    <lineage>
        <taxon>Bacteria</taxon>
        <taxon>Pseudomonadati</taxon>
        <taxon>Pseudomonadota</taxon>
        <taxon>Alphaproteobacteria</taxon>
        <taxon>Sphingomonadales</taxon>
        <taxon>Sphingomonadaceae</taxon>
        <taxon>Sphingobium</taxon>
    </lineage>
</organism>
<sequence>MRAVMLGVLGCLAACNDGGKGGSENVDIGIMKSRIEILEGRVSRLESRQPADYAFLRPGDKNWTWISNGAYSLRVGISNVAESGSGSKVRLDIQNPLAISLQDCEIDLLWGETDTAGTPVESSKHKKFFDIPGGLPPGDYAFPEFVLDDVPPKKLGFVTIRAIECRRTK</sequence>